<gene>
    <name evidence="3" type="ordered locus">DNO_0873</name>
</gene>
<reference evidence="3 4" key="1">
    <citation type="journal article" date="2007" name="Nat. Biotechnol.">
        <title>Genome sequence and identification of candidate vaccine antigens from the animal pathogen Dichelobacter nodosus.</title>
        <authorList>
            <person name="Myers G.S."/>
            <person name="Parker D."/>
            <person name="Al-Hasani K."/>
            <person name="Kennan R.M."/>
            <person name="Seemann T."/>
            <person name="Ren Q."/>
            <person name="Badger J.H."/>
            <person name="Selengut J.D."/>
            <person name="Deboy R.T."/>
            <person name="Tettelin H."/>
            <person name="Boyce J.D."/>
            <person name="McCarl V.P."/>
            <person name="Han X."/>
            <person name="Nelson W.C."/>
            <person name="Madupu R."/>
            <person name="Mohamoud Y."/>
            <person name="Holley T."/>
            <person name="Fedorova N."/>
            <person name="Khouri H."/>
            <person name="Bottomley S.P."/>
            <person name="Whittington R.J."/>
            <person name="Adler B."/>
            <person name="Songer J.G."/>
            <person name="Rood J.I."/>
            <person name="Paulsen I.T."/>
        </authorList>
    </citation>
    <scope>NUCLEOTIDE SEQUENCE [LARGE SCALE GENOMIC DNA]</scope>
    <source>
        <strain evidence="3 4">VCS1703A</strain>
    </source>
</reference>
<keyword evidence="4" id="KW-1185">Reference proteome</keyword>
<dbReference type="InterPro" id="IPR051686">
    <property type="entry name" value="Lipoprotein_DolP"/>
</dbReference>
<dbReference type="PROSITE" id="PS50914">
    <property type="entry name" value="BON"/>
    <property type="match status" value="1"/>
</dbReference>
<evidence type="ECO:0000256" key="1">
    <source>
        <dbReference type="SAM" id="SignalP"/>
    </source>
</evidence>
<feature type="domain" description="BON" evidence="2">
    <location>
        <begin position="53"/>
        <end position="124"/>
    </location>
</feature>
<keyword evidence="3" id="KW-0449">Lipoprotein</keyword>
<name>A5EYB9_DICNV</name>
<accession>A5EYB9</accession>
<dbReference type="InterPro" id="IPR007055">
    <property type="entry name" value="BON_dom"/>
</dbReference>
<protein>
    <submittedName>
        <fullName evidence="3">Conserved hypothetical lipoprotein</fullName>
    </submittedName>
</protein>
<evidence type="ECO:0000313" key="4">
    <source>
        <dbReference type="Proteomes" id="UP000000248"/>
    </source>
</evidence>
<dbReference type="Pfam" id="PF04972">
    <property type="entry name" value="BON"/>
    <property type="match status" value="2"/>
</dbReference>
<evidence type="ECO:0000313" key="3">
    <source>
        <dbReference type="EMBL" id="ABQ13959.1"/>
    </source>
</evidence>
<dbReference type="AlphaFoldDB" id="A5EYB9"/>
<proteinExistence type="predicted"/>
<dbReference type="STRING" id="246195.DNO_0873"/>
<dbReference type="eggNOG" id="COG2823">
    <property type="taxonomic scope" value="Bacteria"/>
</dbReference>
<organism evidence="3 4">
    <name type="scientific">Dichelobacter nodosus (strain VCS1703A)</name>
    <dbReference type="NCBI Taxonomy" id="246195"/>
    <lineage>
        <taxon>Bacteria</taxon>
        <taxon>Pseudomonadati</taxon>
        <taxon>Pseudomonadota</taxon>
        <taxon>Gammaproteobacteria</taxon>
        <taxon>Cardiobacteriales</taxon>
        <taxon>Cardiobacteriaceae</taxon>
        <taxon>Dichelobacter</taxon>
    </lineage>
</organism>
<feature type="chain" id="PRO_5002682526" evidence="1">
    <location>
        <begin position="27"/>
        <end position="202"/>
    </location>
</feature>
<dbReference type="Proteomes" id="UP000000248">
    <property type="component" value="Chromosome"/>
</dbReference>
<dbReference type="PANTHER" id="PTHR34606:SF4">
    <property type="entry name" value="OUTER MEMBRANE LIPOPROTEIN DOLP"/>
    <property type="match status" value="1"/>
</dbReference>
<dbReference type="PROSITE" id="PS51257">
    <property type="entry name" value="PROKAR_LIPOPROTEIN"/>
    <property type="match status" value="1"/>
</dbReference>
<dbReference type="KEGG" id="dno:DNO_0873"/>
<keyword evidence="1" id="KW-0732">Signal</keyword>
<sequence length="202" mass="22060">MCVFRLRLLMKPIIVFALCSSLLLQACMPIAIGGAVTTAQVIHDRRSTGTVIDDKTLELNIASKIRSYPRFAENSHVNVNVYDGLVLLTGEVINQQIKREIGAMVAQQKGLGVQHLANYLLIGPRSTLSNRSYDVKLATKAKAVLMDVNIAGFDPTRVKVVAEHASIFLMGIVTEQESRAVVDVVRRVEGAGQVITLFTISN</sequence>
<dbReference type="HOGENOM" id="CLU_083606_1_1_6"/>
<evidence type="ECO:0000259" key="2">
    <source>
        <dbReference type="PROSITE" id="PS50914"/>
    </source>
</evidence>
<dbReference type="PANTHER" id="PTHR34606">
    <property type="entry name" value="BON DOMAIN-CONTAINING PROTEIN"/>
    <property type="match status" value="1"/>
</dbReference>
<dbReference type="EMBL" id="CP000513">
    <property type="protein sequence ID" value="ABQ13959.1"/>
    <property type="molecule type" value="Genomic_DNA"/>
</dbReference>
<feature type="signal peptide" evidence="1">
    <location>
        <begin position="1"/>
        <end position="26"/>
    </location>
</feature>